<dbReference type="InterPro" id="IPR001296">
    <property type="entry name" value="Glyco_trans_1"/>
</dbReference>
<dbReference type="RefSeq" id="WP_378244614.1">
    <property type="nucleotide sequence ID" value="NZ_JBHRWK010000074.1"/>
</dbReference>
<reference evidence="4" key="1">
    <citation type="journal article" date="2019" name="Int. J. Syst. Evol. Microbiol.">
        <title>The Global Catalogue of Microorganisms (GCM) 10K type strain sequencing project: providing services to taxonomists for standard genome sequencing and annotation.</title>
        <authorList>
            <consortium name="The Broad Institute Genomics Platform"/>
            <consortium name="The Broad Institute Genome Sequencing Center for Infectious Disease"/>
            <person name="Wu L."/>
            <person name="Ma J."/>
        </authorList>
    </citation>
    <scope>NUCLEOTIDE SEQUENCE [LARGE SCALE GENOMIC DNA]</scope>
    <source>
        <strain evidence="4">CGMCC 4.7676</strain>
    </source>
</reference>
<evidence type="ECO:0000259" key="2">
    <source>
        <dbReference type="Pfam" id="PF00534"/>
    </source>
</evidence>
<evidence type="ECO:0000313" key="3">
    <source>
        <dbReference type="EMBL" id="MFC3454786.1"/>
    </source>
</evidence>
<name>A0ABV7PB60_9PSEU</name>
<dbReference type="SUPFAM" id="SSF53756">
    <property type="entry name" value="UDP-Glycosyltransferase/glycogen phosphorylase"/>
    <property type="match status" value="1"/>
</dbReference>
<evidence type="ECO:0000313" key="4">
    <source>
        <dbReference type="Proteomes" id="UP001595645"/>
    </source>
</evidence>
<gene>
    <name evidence="3" type="ORF">ACFOSH_35580</name>
</gene>
<keyword evidence="1 3" id="KW-0808">Transferase</keyword>
<proteinExistence type="predicted"/>
<dbReference type="PANTHER" id="PTHR12526">
    <property type="entry name" value="GLYCOSYLTRANSFERASE"/>
    <property type="match status" value="1"/>
</dbReference>
<evidence type="ECO:0000256" key="1">
    <source>
        <dbReference type="ARBA" id="ARBA00022679"/>
    </source>
</evidence>
<keyword evidence="4" id="KW-1185">Reference proteome</keyword>
<dbReference type="Pfam" id="PF00534">
    <property type="entry name" value="Glycos_transf_1"/>
    <property type="match status" value="1"/>
</dbReference>
<organism evidence="3 4">
    <name type="scientific">Amycolatopsis speibonae</name>
    <dbReference type="NCBI Taxonomy" id="1450224"/>
    <lineage>
        <taxon>Bacteria</taxon>
        <taxon>Bacillati</taxon>
        <taxon>Actinomycetota</taxon>
        <taxon>Actinomycetes</taxon>
        <taxon>Pseudonocardiales</taxon>
        <taxon>Pseudonocardiaceae</taxon>
        <taxon>Amycolatopsis</taxon>
    </lineage>
</organism>
<protein>
    <submittedName>
        <fullName evidence="3">Glycosyltransferase family 4 protein</fullName>
        <ecNumber evidence="3">2.4.-.-</ecNumber>
    </submittedName>
</protein>
<dbReference type="EC" id="2.4.-.-" evidence="3"/>
<keyword evidence="3" id="KW-0328">Glycosyltransferase</keyword>
<dbReference type="GO" id="GO:0016757">
    <property type="term" value="F:glycosyltransferase activity"/>
    <property type="evidence" value="ECO:0007669"/>
    <property type="project" value="UniProtKB-KW"/>
</dbReference>
<dbReference type="EMBL" id="JBHRWK010000074">
    <property type="protein sequence ID" value="MFC3454786.1"/>
    <property type="molecule type" value="Genomic_DNA"/>
</dbReference>
<feature type="domain" description="Glycosyl transferase family 1" evidence="2">
    <location>
        <begin position="198"/>
        <end position="338"/>
    </location>
</feature>
<dbReference type="Proteomes" id="UP001595645">
    <property type="component" value="Unassembled WGS sequence"/>
</dbReference>
<accession>A0ABV7PB60</accession>
<sequence length="394" mass="42470">MATRWVPRSPASQAPLRRVVLTWLTTASGGAERSTVELAQGLRALLGIEVVVIWWDGAGAPAPVPRGVRVRQVADHDAYERTLCAELGEDPAGTVLIGAHRTAMVDIVAAESFAVPVVSVLRGILVADQRLRTVDPRSRRLVPRLPGELDWDVLSRASRWVGVSRAATSSIRELAAKPVDAITIHNAVHLGLYRRPRNPSSPRRFAVVARTEPWKLIDRVIRAFALLPDDLAAHTRLDIYGTGSALPELRRLADGLRPGRDIRFRGEVPDHRWLAATDVLVAACDIEGFGRSVLEAGGAGIPQIVPDRGGSTELVISGVTGLAYSADDPAGLASALAEAAGWTASRLDALGCRARLNARSFSQTRCFLAYARLAREVRAGNRNLPQLPVPDRTA</sequence>
<comment type="caution">
    <text evidence="3">The sequence shown here is derived from an EMBL/GenBank/DDBJ whole genome shotgun (WGS) entry which is preliminary data.</text>
</comment>
<dbReference type="CDD" id="cd03801">
    <property type="entry name" value="GT4_PimA-like"/>
    <property type="match status" value="1"/>
</dbReference>
<dbReference type="Gene3D" id="3.40.50.2000">
    <property type="entry name" value="Glycogen Phosphorylase B"/>
    <property type="match status" value="2"/>
</dbReference>